<protein>
    <recommendedName>
        <fullName evidence="1">PiggyBac transposable element-derived protein domain-containing protein</fullName>
    </recommendedName>
</protein>
<evidence type="ECO:0000313" key="3">
    <source>
        <dbReference type="EMBL" id="CAF3704292.1"/>
    </source>
</evidence>
<comment type="caution">
    <text evidence="2">The sequence shown here is derived from an EMBL/GenBank/DDBJ whole genome shotgun (WGS) entry which is preliminary data.</text>
</comment>
<dbReference type="Pfam" id="PF13843">
    <property type="entry name" value="DDE_Tnp_1_7"/>
    <property type="match status" value="1"/>
</dbReference>
<proteinExistence type="predicted"/>
<dbReference type="Proteomes" id="UP000663829">
    <property type="component" value="Unassembled WGS sequence"/>
</dbReference>
<dbReference type="PANTHER" id="PTHR46599">
    <property type="entry name" value="PIGGYBAC TRANSPOSABLE ELEMENT-DERIVED PROTEIN 4"/>
    <property type="match status" value="1"/>
</dbReference>
<sequence length="230" mass="26835">MIAIKWMDKREVYMLSTIHDSRMVAINKIDHKTGRQIMKPACIQNYNENMGAIDLVDMQSSFTECIRKTIKWYKKLFFHIVDMASINAFRLYKTKNSKNIQPRDFRLQLIKYILSKYDNQKRISIGRPTIDSPLRLSARHFPSLVSPTTSKAAAQRKCFVYSLGYQTQYQNDRISAHNIHKIAALTFNHANVVRNAFERLSISLGDDYENIIDYFEEEHILVCSRGCLSL</sequence>
<gene>
    <name evidence="2" type="ORF">GPM918_LOCUS9900</name>
    <name evidence="3" type="ORF">SRO942_LOCUS9901</name>
</gene>
<dbReference type="EMBL" id="CAJNOQ010001889">
    <property type="protein sequence ID" value="CAF0925625.1"/>
    <property type="molecule type" value="Genomic_DNA"/>
</dbReference>
<dbReference type="EMBL" id="CAJOBC010001889">
    <property type="protein sequence ID" value="CAF3704292.1"/>
    <property type="molecule type" value="Genomic_DNA"/>
</dbReference>
<dbReference type="PANTHER" id="PTHR46599:SF3">
    <property type="entry name" value="PIGGYBAC TRANSPOSABLE ELEMENT-DERIVED PROTEIN 4"/>
    <property type="match status" value="1"/>
</dbReference>
<reference evidence="2" key="1">
    <citation type="submission" date="2021-02" db="EMBL/GenBank/DDBJ databases">
        <authorList>
            <person name="Nowell W R."/>
        </authorList>
    </citation>
    <scope>NUCLEOTIDE SEQUENCE</scope>
</reference>
<feature type="domain" description="PiggyBac transposable element-derived protein" evidence="1">
    <location>
        <begin position="1"/>
        <end position="89"/>
    </location>
</feature>
<dbReference type="InterPro" id="IPR029526">
    <property type="entry name" value="PGBD"/>
</dbReference>
<dbReference type="Proteomes" id="UP000681722">
    <property type="component" value="Unassembled WGS sequence"/>
</dbReference>
<evidence type="ECO:0000313" key="4">
    <source>
        <dbReference type="Proteomes" id="UP000663829"/>
    </source>
</evidence>
<dbReference type="AlphaFoldDB" id="A0A814B9Z0"/>
<accession>A0A814B9Z0</accession>
<keyword evidence="4" id="KW-1185">Reference proteome</keyword>
<evidence type="ECO:0000313" key="2">
    <source>
        <dbReference type="EMBL" id="CAF0925625.1"/>
    </source>
</evidence>
<organism evidence="2 4">
    <name type="scientific">Didymodactylos carnosus</name>
    <dbReference type="NCBI Taxonomy" id="1234261"/>
    <lineage>
        <taxon>Eukaryota</taxon>
        <taxon>Metazoa</taxon>
        <taxon>Spiralia</taxon>
        <taxon>Gnathifera</taxon>
        <taxon>Rotifera</taxon>
        <taxon>Eurotatoria</taxon>
        <taxon>Bdelloidea</taxon>
        <taxon>Philodinida</taxon>
        <taxon>Philodinidae</taxon>
        <taxon>Didymodactylos</taxon>
    </lineage>
</organism>
<name>A0A814B9Z0_9BILA</name>
<evidence type="ECO:0000259" key="1">
    <source>
        <dbReference type="Pfam" id="PF13843"/>
    </source>
</evidence>
<dbReference type="OrthoDB" id="9986773at2759"/>